<name>A0ABT8CRY4_9FLAO</name>
<evidence type="ECO:0000313" key="2">
    <source>
        <dbReference type="Proteomes" id="UP001242368"/>
    </source>
</evidence>
<evidence type="ECO:0000313" key="1">
    <source>
        <dbReference type="EMBL" id="MDN3707150.1"/>
    </source>
</evidence>
<proteinExistence type="predicted"/>
<accession>A0ABT8CRY4</accession>
<sequence>MTMVNKTNTNQEQFNAFLISLLKKSFCKSGIELNEALVSEFGVTPQYARQILKRSVEKDRIKSSAPHMFGTGQYVYFLSKENLNLSNVLKICKKYRPPIYRLLELMQMNGGIISIYEALKITSTPIKKNSAKISLLSDIEHMLTALSIIYRKKDENSVEYLILYEQNQKLSSPVEKQKMSDHYNKMVTDCTLIPDVLRWLVNSNIIGNSQPIYRNKKTPSRGAVQNNLVWDAYGYTKATGINPSLGVQSDDIEKQTLVVLDVVLSSDYTKLHLDAFFERIQHNRHSTKGDSRKVLPIVVYKSASQLVINTLGKLGIIAFDINSIFGTKIIDILLKTQNLVQLINDPEDIEKEISGILKTISNAGQEDALRDLKGTLFEFLMYPLIVNLYPQTHIERGKILSSETVEKTGETTIEKYEYDYIVVNNNPPELIFIELKGYNSGATIPLGDRNTKSSLKWFFRRTLPFGIKQYDRYIKEGKVGKGVYITSANFYPDGHDFITTINKSKLKPLQLEAGYERQSLIKLLTERGFKNEVKIIEKFYTKETES</sequence>
<gene>
    <name evidence="1" type="ORF">QW060_08375</name>
</gene>
<reference evidence="2" key="1">
    <citation type="journal article" date="2019" name="Int. J. Syst. Evol. Microbiol.">
        <title>The Global Catalogue of Microorganisms (GCM) 10K type strain sequencing project: providing services to taxonomists for standard genome sequencing and annotation.</title>
        <authorList>
            <consortium name="The Broad Institute Genomics Platform"/>
            <consortium name="The Broad Institute Genome Sequencing Center for Infectious Disease"/>
            <person name="Wu L."/>
            <person name="Ma J."/>
        </authorList>
    </citation>
    <scope>NUCLEOTIDE SEQUENCE [LARGE SCALE GENOMIC DNA]</scope>
    <source>
        <strain evidence="2">CECT 7184</strain>
    </source>
</reference>
<protein>
    <submittedName>
        <fullName evidence="1">Uncharacterized protein</fullName>
    </submittedName>
</protein>
<dbReference type="RefSeq" id="WP_290363181.1">
    <property type="nucleotide sequence ID" value="NZ_JAUFQU010000001.1"/>
</dbReference>
<keyword evidence="2" id="KW-1185">Reference proteome</keyword>
<dbReference type="EMBL" id="JAUFQU010000001">
    <property type="protein sequence ID" value="MDN3707150.1"/>
    <property type="molecule type" value="Genomic_DNA"/>
</dbReference>
<comment type="caution">
    <text evidence="1">The sequence shown here is derived from an EMBL/GenBank/DDBJ whole genome shotgun (WGS) entry which is preliminary data.</text>
</comment>
<dbReference type="Proteomes" id="UP001242368">
    <property type="component" value="Unassembled WGS sequence"/>
</dbReference>
<organism evidence="1 2">
    <name type="scientific">Paenimyroides ceti</name>
    <dbReference type="NCBI Taxonomy" id="395087"/>
    <lineage>
        <taxon>Bacteria</taxon>
        <taxon>Pseudomonadati</taxon>
        <taxon>Bacteroidota</taxon>
        <taxon>Flavobacteriia</taxon>
        <taxon>Flavobacteriales</taxon>
        <taxon>Flavobacteriaceae</taxon>
        <taxon>Paenimyroides</taxon>
    </lineage>
</organism>